<comment type="caution">
    <text evidence="1">The sequence shown here is derived from an EMBL/GenBank/DDBJ whole genome shotgun (WGS) entry which is preliminary data.</text>
</comment>
<name>A0A3M7RPL6_BRAPC</name>
<evidence type="ECO:0000313" key="2">
    <source>
        <dbReference type="Proteomes" id="UP000276133"/>
    </source>
</evidence>
<organism evidence="1 2">
    <name type="scientific">Brachionus plicatilis</name>
    <name type="common">Marine rotifer</name>
    <name type="synonym">Brachionus muelleri</name>
    <dbReference type="NCBI Taxonomy" id="10195"/>
    <lineage>
        <taxon>Eukaryota</taxon>
        <taxon>Metazoa</taxon>
        <taxon>Spiralia</taxon>
        <taxon>Gnathifera</taxon>
        <taxon>Rotifera</taxon>
        <taxon>Eurotatoria</taxon>
        <taxon>Monogononta</taxon>
        <taxon>Pseudotrocha</taxon>
        <taxon>Ploima</taxon>
        <taxon>Brachionidae</taxon>
        <taxon>Brachionus</taxon>
    </lineage>
</organism>
<proteinExistence type="predicted"/>
<dbReference type="Proteomes" id="UP000276133">
    <property type="component" value="Unassembled WGS sequence"/>
</dbReference>
<evidence type="ECO:0000313" key="1">
    <source>
        <dbReference type="EMBL" id="RNA25481.1"/>
    </source>
</evidence>
<dbReference type="EMBL" id="REGN01002926">
    <property type="protein sequence ID" value="RNA25481.1"/>
    <property type="molecule type" value="Genomic_DNA"/>
</dbReference>
<protein>
    <submittedName>
        <fullName evidence="1">Uncharacterized protein</fullName>
    </submittedName>
</protein>
<dbReference type="AlphaFoldDB" id="A0A3M7RPL6"/>
<reference evidence="1 2" key="1">
    <citation type="journal article" date="2018" name="Sci. Rep.">
        <title>Genomic signatures of local adaptation to the degree of environmental predictability in rotifers.</title>
        <authorList>
            <person name="Franch-Gras L."/>
            <person name="Hahn C."/>
            <person name="Garcia-Roger E.M."/>
            <person name="Carmona M.J."/>
            <person name="Serra M."/>
            <person name="Gomez A."/>
        </authorList>
    </citation>
    <scope>NUCLEOTIDE SEQUENCE [LARGE SCALE GENOMIC DNA]</scope>
    <source>
        <strain evidence="1">HYR1</strain>
    </source>
</reference>
<gene>
    <name evidence="1" type="ORF">BpHYR1_034520</name>
</gene>
<accession>A0A3M7RPL6</accession>
<sequence length="63" mass="7194">MELILKSNQTKYFTKALFLGGSLKLMLIEGTKSKKVLCSVKLTRISKIAVISRRQRQPSKNRI</sequence>
<keyword evidence="2" id="KW-1185">Reference proteome</keyword>